<dbReference type="GO" id="GO:0006457">
    <property type="term" value="P:protein folding"/>
    <property type="evidence" value="ECO:0007669"/>
    <property type="project" value="UniProtKB-ARBA"/>
</dbReference>
<evidence type="ECO:0000256" key="1">
    <source>
        <dbReference type="SAM" id="Coils"/>
    </source>
</evidence>
<dbReference type="GO" id="GO:0016592">
    <property type="term" value="C:mediator complex"/>
    <property type="evidence" value="ECO:0007669"/>
    <property type="project" value="TreeGrafter"/>
</dbReference>
<dbReference type="PANTHER" id="PTHR13345:SF9">
    <property type="entry name" value="PROTEIN UXT"/>
    <property type="match status" value="1"/>
</dbReference>
<evidence type="ECO:0000313" key="2">
    <source>
        <dbReference type="EMBL" id="GAX76147.1"/>
    </source>
</evidence>
<dbReference type="InterPro" id="IPR009053">
    <property type="entry name" value="Prefoldin"/>
</dbReference>
<dbReference type="GO" id="GO:0003712">
    <property type="term" value="F:transcription coregulator activity"/>
    <property type="evidence" value="ECO:0007669"/>
    <property type="project" value="TreeGrafter"/>
</dbReference>
<dbReference type="Proteomes" id="UP000232323">
    <property type="component" value="Unassembled WGS sequence"/>
</dbReference>
<feature type="coiled-coil region" evidence="1">
    <location>
        <begin position="26"/>
        <end position="63"/>
    </location>
</feature>
<organism evidence="2 3">
    <name type="scientific">Chlamydomonas eustigma</name>
    <dbReference type="NCBI Taxonomy" id="1157962"/>
    <lineage>
        <taxon>Eukaryota</taxon>
        <taxon>Viridiplantae</taxon>
        <taxon>Chlorophyta</taxon>
        <taxon>core chlorophytes</taxon>
        <taxon>Chlorophyceae</taxon>
        <taxon>CS clade</taxon>
        <taxon>Chlamydomonadales</taxon>
        <taxon>Chlamydomonadaceae</taxon>
        <taxon>Chlamydomonas</taxon>
    </lineage>
</organism>
<protein>
    <submittedName>
        <fullName evidence="2">Uncharacterized protein</fullName>
    </submittedName>
</protein>
<dbReference type="STRING" id="1157962.A0A250WZ80"/>
<dbReference type="GO" id="GO:0045944">
    <property type="term" value="P:positive regulation of transcription by RNA polymerase II"/>
    <property type="evidence" value="ECO:0007669"/>
    <property type="project" value="TreeGrafter"/>
</dbReference>
<dbReference type="Pfam" id="PF02996">
    <property type="entry name" value="Prefoldin"/>
    <property type="match status" value="1"/>
</dbReference>
<dbReference type="CDD" id="cd23158">
    <property type="entry name" value="Prefoldin_UXT"/>
    <property type="match status" value="1"/>
</dbReference>
<name>A0A250WZ80_9CHLO</name>
<dbReference type="SUPFAM" id="SSF46579">
    <property type="entry name" value="Prefoldin"/>
    <property type="match status" value="1"/>
</dbReference>
<keyword evidence="1" id="KW-0175">Coiled coil</keyword>
<dbReference type="InterPro" id="IPR004127">
    <property type="entry name" value="Prefoldin_subunit_alpha"/>
</dbReference>
<dbReference type="GO" id="GO:0009409">
    <property type="term" value="P:response to cold"/>
    <property type="evidence" value="ECO:0007669"/>
    <property type="project" value="UniProtKB-ARBA"/>
</dbReference>
<accession>A0A250WZ80</accession>
<comment type="caution">
    <text evidence="2">The sequence shown here is derived from an EMBL/GenBank/DDBJ whole genome shotgun (WGS) entry which is preliminary data.</text>
</comment>
<sequence length="151" mass="17082">MAAKLFEEKSQLKIEDNIRQYETFLNEVLRRDLAEAKKKSAQMEEDLREYESLEQKLSDLRQGGRKPFKSEIDLGSEILCQAKVADVSHIFIAIGLGFHVECSLEEAPSVIDIQKQYLQTKIEGVTQKVHNINAHIALVQGGIRELMGLGI</sequence>
<dbReference type="Gene3D" id="1.10.287.370">
    <property type="match status" value="1"/>
</dbReference>
<dbReference type="OrthoDB" id="532789at2759"/>
<dbReference type="EMBL" id="BEGY01000015">
    <property type="protein sequence ID" value="GAX76147.1"/>
    <property type="molecule type" value="Genomic_DNA"/>
</dbReference>
<keyword evidence="3" id="KW-1185">Reference proteome</keyword>
<gene>
    <name evidence="2" type="ORF">CEUSTIGMA_g3591.t1</name>
</gene>
<evidence type="ECO:0000313" key="3">
    <source>
        <dbReference type="Proteomes" id="UP000232323"/>
    </source>
</evidence>
<dbReference type="PANTHER" id="PTHR13345">
    <property type="entry name" value="MEDIATOR OF RNA POLYMERASE II TRANSCRIPTION SUBUNIT 10"/>
    <property type="match status" value="1"/>
</dbReference>
<dbReference type="AlphaFoldDB" id="A0A250WZ80"/>
<proteinExistence type="predicted"/>
<reference evidence="2 3" key="1">
    <citation type="submission" date="2017-08" db="EMBL/GenBank/DDBJ databases">
        <title>Acidophilic green algal genome provides insights into adaptation to an acidic environment.</title>
        <authorList>
            <person name="Hirooka S."/>
            <person name="Hirose Y."/>
            <person name="Kanesaki Y."/>
            <person name="Higuchi S."/>
            <person name="Fujiwara T."/>
            <person name="Onuma R."/>
            <person name="Era A."/>
            <person name="Ohbayashi R."/>
            <person name="Uzuka A."/>
            <person name="Nozaki H."/>
            <person name="Yoshikawa H."/>
            <person name="Miyagishima S.Y."/>
        </authorList>
    </citation>
    <scope>NUCLEOTIDE SEQUENCE [LARGE SCALE GENOMIC DNA]</scope>
    <source>
        <strain evidence="2 3">NIES-2499</strain>
    </source>
</reference>